<dbReference type="GO" id="GO:0003677">
    <property type="term" value="F:DNA binding"/>
    <property type="evidence" value="ECO:0007669"/>
    <property type="project" value="UniProtKB-KW"/>
</dbReference>
<organism evidence="1 2">
    <name type="scientific">Serratia rubidaea</name>
    <name type="common">Serratia marinorubra</name>
    <dbReference type="NCBI Taxonomy" id="61652"/>
    <lineage>
        <taxon>Bacteria</taxon>
        <taxon>Pseudomonadati</taxon>
        <taxon>Pseudomonadota</taxon>
        <taxon>Gammaproteobacteria</taxon>
        <taxon>Enterobacterales</taxon>
        <taxon>Yersiniaceae</taxon>
        <taxon>Serratia</taxon>
    </lineage>
</organism>
<name>A0A447QV80_SERRU</name>
<dbReference type="EMBL" id="LR134155">
    <property type="protein sequence ID" value="VEA73887.1"/>
    <property type="molecule type" value="Genomic_DNA"/>
</dbReference>
<protein>
    <submittedName>
        <fullName evidence="1">DNA-binding transcriptional repressor MalI</fullName>
    </submittedName>
</protein>
<reference evidence="1 2" key="1">
    <citation type="submission" date="2018-12" db="EMBL/GenBank/DDBJ databases">
        <authorList>
            <consortium name="Pathogen Informatics"/>
        </authorList>
    </citation>
    <scope>NUCLEOTIDE SEQUENCE [LARGE SCALE GENOMIC DNA]</scope>
    <source>
        <strain evidence="1 2">NCTC9419</strain>
    </source>
</reference>
<evidence type="ECO:0000313" key="2">
    <source>
        <dbReference type="Proteomes" id="UP000271603"/>
    </source>
</evidence>
<keyword evidence="1" id="KW-0238">DNA-binding</keyword>
<accession>A0A447QV80</accession>
<sequence>MPLVCAARSGGVAEVDVVRPDNMQAAQIATEFLIKRGTGRLPIWAGAATR</sequence>
<gene>
    <name evidence="1" type="ORF">NCTC9419_05522</name>
</gene>
<evidence type="ECO:0000313" key="1">
    <source>
        <dbReference type="EMBL" id="VEA73887.1"/>
    </source>
</evidence>
<proteinExistence type="predicted"/>
<dbReference type="Proteomes" id="UP000271603">
    <property type="component" value="Chromosome"/>
</dbReference>
<dbReference type="AlphaFoldDB" id="A0A447QV80"/>